<evidence type="ECO:0000313" key="8">
    <source>
        <dbReference type="EMBL" id="KAL5112589.1"/>
    </source>
</evidence>
<evidence type="ECO:0000256" key="1">
    <source>
        <dbReference type="ARBA" id="ARBA00022723"/>
    </source>
</evidence>
<feature type="domain" description="DM" evidence="7">
    <location>
        <begin position="248"/>
        <end position="295"/>
    </location>
</feature>
<comment type="subcellular location">
    <subcellularLocation>
        <location evidence="5">Nucleus</location>
    </subcellularLocation>
</comment>
<feature type="DNA-binding region" description="DM" evidence="5">
    <location>
        <begin position="248"/>
        <end position="295"/>
    </location>
</feature>
<dbReference type="InterPro" id="IPR026607">
    <property type="entry name" value="DMRT"/>
</dbReference>
<evidence type="ECO:0000256" key="3">
    <source>
        <dbReference type="ARBA" id="ARBA00023125"/>
    </source>
</evidence>
<dbReference type="InterPro" id="IPR036407">
    <property type="entry name" value="DM_DNA-bd_sf"/>
</dbReference>
<organism evidence="8 9">
    <name type="scientific">Taenia crassiceps</name>
    <dbReference type="NCBI Taxonomy" id="6207"/>
    <lineage>
        <taxon>Eukaryota</taxon>
        <taxon>Metazoa</taxon>
        <taxon>Spiralia</taxon>
        <taxon>Lophotrochozoa</taxon>
        <taxon>Platyhelminthes</taxon>
        <taxon>Cestoda</taxon>
        <taxon>Eucestoda</taxon>
        <taxon>Cyclophyllidea</taxon>
        <taxon>Taeniidae</taxon>
        <taxon>Taenia</taxon>
    </lineage>
</organism>
<reference evidence="8 9" key="1">
    <citation type="journal article" date="2022" name="Front. Cell. Infect. Microbiol.">
        <title>The Genomes of Two Strains of Taenia crassiceps the Animal Model for the Study of Human Cysticercosis.</title>
        <authorList>
            <person name="Bobes R.J."/>
            <person name="Estrada K."/>
            <person name="Rios-Valencia D.G."/>
            <person name="Calderon-Gallegos A."/>
            <person name="de la Torre P."/>
            <person name="Carrero J.C."/>
            <person name="Sanchez-Flores A."/>
            <person name="Laclette J.P."/>
        </authorList>
    </citation>
    <scope>NUCLEOTIDE SEQUENCE [LARGE SCALE GENOMIC DNA]</scope>
    <source>
        <strain evidence="8">WFUcys</strain>
    </source>
</reference>
<dbReference type="PROSITE" id="PS50809">
    <property type="entry name" value="DM_2"/>
    <property type="match status" value="2"/>
</dbReference>
<feature type="compositionally biased region" description="Gly residues" evidence="6">
    <location>
        <begin position="306"/>
        <end position="317"/>
    </location>
</feature>
<feature type="DNA-binding region" description="DM" evidence="5">
    <location>
        <begin position="332"/>
        <end position="376"/>
    </location>
</feature>
<evidence type="ECO:0000256" key="6">
    <source>
        <dbReference type="SAM" id="MobiDB-lite"/>
    </source>
</evidence>
<evidence type="ECO:0000256" key="2">
    <source>
        <dbReference type="ARBA" id="ARBA00022833"/>
    </source>
</evidence>
<proteinExistence type="predicted"/>
<protein>
    <submittedName>
        <fullName evidence="8">Doublesex and mab-3-related transcription factor dmd-3</fullName>
    </submittedName>
</protein>
<dbReference type="SMART" id="SM00301">
    <property type="entry name" value="DM"/>
    <property type="match status" value="2"/>
</dbReference>
<comment type="caution">
    <text evidence="8">The sequence shown here is derived from an EMBL/GenBank/DDBJ whole genome shotgun (WGS) entry which is preliminary data.</text>
</comment>
<accession>A0ABR4QSF0</accession>
<evidence type="ECO:0000259" key="7">
    <source>
        <dbReference type="PROSITE" id="PS50809"/>
    </source>
</evidence>
<dbReference type="Proteomes" id="UP001651158">
    <property type="component" value="Unassembled WGS sequence"/>
</dbReference>
<dbReference type="SUPFAM" id="SSF82927">
    <property type="entry name" value="Cysteine-rich DNA binding domain, (DM domain)"/>
    <property type="match status" value="2"/>
</dbReference>
<keyword evidence="3 5" id="KW-0238">DNA-binding</keyword>
<keyword evidence="2 5" id="KW-0862">Zinc</keyword>
<evidence type="ECO:0000313" key="9">
    <source>
        <dbReference type="Proteomes" id="UP001651158"/>
    </source>
</evidence>
<dbReference type="PANTHER" id="PTHR12322">
    <property type="entry name" value="DOUBLESEX AND MAB-3 RELATED TRANSCRIPTION FACTOR DMRT"/>
    <property type="match status" value="1"/>
</dbReference>
<dbReference type="Pfam" id="PF00751">
    <property type="entry name" value="DM"/>
    <property type="match status" value="2"/>
</dbReference>
<feature type="region of interest" description="Disordered" evidence="6">
    <location>
        <begin position="303"/>
        <end position="323"/>
    </location>
</feature>
<gene>
    <name evidence="8" type="ORF">TcWFU_007785</name>
</gene>
<dbReference type="PANTHER" id="PTHR12322:SF53">
    <property type="entry name" value="DOUBLESEX-MAB RELATED 11E"/>
    <property type="match status" value="1"/>
</dbReference>
<name>A0ABR4QSF0_9CEST</name>
<keyword evidence="9" id="KW-1185">Reference proteome</keyword>
<dbReference type="PROSITE" id="PS40000">
    <property type="entry name" value="DM_1"/>
    <property type="match status" value="2"/>
</dbReference>
<dbReference type="EMBL" id="JAKROA010000001">
    <property type="protein sequence ID" value="KAL5112589.1"/>
    <property type="molecule type" value="Genomic_DNA"/>
</dbReference>
<feature type="compositionally biased region" description="Basic and acidic residues" evidence="6">
    <location>
        <begin position="211"/>
        <end position="234"/>
    </location>
</feature>
<feature type="region of interest" description="Disordered" evidence="6">
    <location>
        <begin position="210"/>
        <end position="241"/>
    </location>
</feature>
<keyword evidence="1 5" id="KW-0479">Metal-binding</keyword>
<sequence length="376" mass="41913">MVGLYQNSNNQLPDTTSQAIQIPTSLINSRDSNGSNVSNSQYIALDDFSLTQSTPEFCGGGQTSVFHSGDYAYQQSVYFRPLEAETFPADATTSYSAITPTSTPHPNRLGSIFKSVPIPNSSEGSESERPFSHNMICGQSSSHKPLSALPFNPIYSTLCLPTSQRLSFETVPQQLQLHQPMEGIPIQQVPTFHTSNKLRSQSSLMGLLGNRSEKIPESSLSLKDDEPKRLKTEESATDNAAPRSSYMCRKCRAHGRLIAVRQHKRNCPYKHCSCSVCSLVNYGRHIVARQIALYRDQKNHHTEDGVGVGRTKNGGGKSCSERTDLDEEGPHCRRCRNHGKTNPWKGHKKVCPFYYCICQQCILITLRKSNEKNLRK</sequence>
<dbReference type="InterPro" id="IPR001275">
    <property type="entry name" value="DM_DNA-bd"/>
</dbReference>
<evidence type="ECO:0000256" key="4">
    <source>
        <dbReference type="ARBA" id="ARBA00023242"/>
    </source>
</evidence>
<feature type="domain" description="DM" evidence="7">
    <location>
        <begin position="332"/>
        <end position="376"/>
    </location>
</feature>
<keyword evidence="4 5" id="KW-0539">Nucleus</keyword>
<evidence type="ECO:0000256" key="5">
    <source>
        <dbReference type="PROSITE-ProRule" id="PRU00070"/>
    </source>
</evidence>
<dbReference type="Gene3D" id="4.10.1040.10">
    <property type="entry name" value="DM DNA-binding domain"/>
    <property type="match status" value="2"/>
</dbReference>